<dbReference type="RefSeq" id="WP_115479332.1">
    <property type="nucleotide sequence ID" value="NZ_QRBF01000007.1"/>
</dbReference>
<name>A0A370WZK1_9GAMM</name>
<reference evidence="2 3" key="1">
    <citation type="submission" date="2018-07" db="EMBL/GenBank/DDBJ databases">
        <title>Dyella monticola sp. nov. and Dyella psychrodurans sp. nov. isolated from monsoon evergreen broad-leaved forest soil of Dinghu Mountain, China.</title>
        <authorList>
            <person name="Gao Z."/>
            <person name="Qiu L."/>
        </authorList>
    </citation>
    <scope>NUCLEOTIDE SEQUENCE [LARGE SCALE GENOMIC DNA]</scope>
    <source>
        <strain evidence="2 3">4MSK11</strain>
    </source>
</reference>
<feature type="chain" id="PRO_5016918241" description="Thiol:disulfide interchange protein DsbD N-terminal domain-containing protein" evidence="1">
    <location>
        <begin position="29"/>
        <end position="155"/>
    </location>
</feature>
<evidence type="ECO:0000256" key="1">
    <source>
        <dbReference type="SAM" id="SignalP"/>
    </source>
</evidence>
<proteinExistence type="predicted"/>
<accession>A0A370WZK1</accession>
<dbReference type="AlphaFoldDB" id="A0A370WZK1"/>
<dbReference type="Proteomes" id="UP000255334">
    <property type="component" value="Unassembled WGS sequence"/>
</dbReference>
<organism evidence="2 3">
    <name type="scientific">Dyella psychrodurans</name>
    <dbReference type="NCBI Taxonomy" id="1927960"/>
    <lineage>
        <taxon>Bacteria</taxon>
        <taxon>Pseudomonadati</taxon>
        <taxon>Pseudomonadota</taxon>
        <taxon>Gammaproteobacteria</taxon>
        <taxon>Lysobacterales</taxon>
        <taxon>Rhodanobacteraceae</taxon>
        <taxon>Dyella</taxon>
    </lineage>
</organism>
<sequence>MSRIRRTLFCQTLVLGLAALGSTTATLAQTAAPATGLGQAWPNAKDHSRSPYWHVYVFERDGMRYIQINDRQGTVHAALGRAGDMVFALPVGVDAADVTMSSSEQTSTSALPIYQDEAISVMAVPQSNGTVQITVQMTGCEPVGCIGGSVAAQAQ</sequence>
<comment type="caution">
    <text evidence="2">The sequence shown here is derived from an EMBL/GenBank/DDBJ whole genome shotgun (WGS) entry which is preliminary data.</text>
</comment>
<gene>
    <name evidence="2" type="ORF">DWU99_17315</name>
</gene>
<feature type="signal peptide" evidence="1">
    <location>
        <begin position="1"/>
        <end position="28"/>
    </location>
</feature>
<dbReference type="EMBL" id="QRBF01000007">
    <property type="protein sequence ID" value="RDS81427.1"/>
    <property type="molecule type" value="Genomic_DNA"/>
</dbReference>
<keyword evidence="1" id="KW-0732">Signal</keyword>
<evidence type="ECO:0000313" key="2">
    <source>
        <dbReference type="EMBL" id="RDS81427.1"/>
    </source>
</evidence>
<protein>
    <recommendedName>
        <fullName evidence="4">Thiol:disulfide interchange protein DsbD N-terminal domain-containing protein</fullName>
    </recommendedName>
</protein>
<evidence type="ECO:0008006" key="4">
    <source>
        <dbReference type="Google" id="ProtNLM"/>
    </source>
</evidence>
<evidence type="ECO:0000313" key="3">
    <source>
        <dbReference type="Proteomes" id="UP000255334"/>
    </source>
</evidence>
<dbReference type="OrthoDB" id="6001268at2"/>
<keyword evidence="3" id="KW-1185">Reference proteome</keyword>